<sequence length="38" mass="4356">MQLPLPGYPEENRTTQHPTSKPTVKFSNRSSVQKKQQS</sequence>
<protein>
    <submittedName>
        <fullName evidence="2">Uncharacterized protein</fullName>
    </submittedName>
</protein>
<evidence type="ECO:0000256" key="1">
    <source>
        <dbReference type="SAM" id="MobiDB-lite"/>
    </source>
</evidence>
<dbReference type="Proteomes" id="UP000268048">
    <property type="component" value="Chromosome"/>
</dbReference>
<feature type="region of interest" description="Disordered" evidence="1">
    <location>
        <begin position="1"/>
        <end position="38"/>
    </location>
</feature>
<evidence type="ECO:0000313" key="3">
    <source>
        <dbReference type="Proteomes" id="UP000268048"/>
    </source>
</evidence>
<reference evidence="2 3" key="1">
    <citation type="submission" date="2018-03" db="EMBL/GenBank/DDBJ databases">
        <title>Diversity of phytobeneficial traits revealed by whole-genome analysis of worldwide-isolated phenazine-producing Pseudomonas spp.</title>
        <authorList>
            <person name="Biessy A."/>
            <person name="Novinscak A."/>
            <person name="Blom J."/>
            <person name="Leger G."/>
            <person name="Thomashow L.S."/>
            <person name="Cazorla F.M."/>
            <person name="Josic D."/>
            <person name="Filion M."/>
        </authorList>
    </citation>
    <scope>NUCLEOTIDE SEQUENCE [LARGE SCALE GENOMIC DNA]</scope>
    <source>
        <strain evidence="2 3">B25</strain>
    </source>
</reference>
<gene>
    <name evidence="2" type="ORF">C4K04_6413</name>
</gene>
<dbReference type="EMBL" id="CP027753">
    <property type="protein sequence ID" value="AZE52041.1"/>
    <property type="molecule type" value="Genomic_DNA"/>
</dbReference>
<feature type="compositionally biased region" description="Polar residues" evidence="1">
    <location>
        <begin position="15"/>
        <end position="38"/>
    </location>
</feature>
<name>A0A3G7TYN7_9PSED</name>
<evidence type="ECO:0000313" key="2">
    <source>
        <dbReference type="EMBL" id="AZE52041.1"/>
    </source>
</evidence>
<dbReference type="AlphaFoldDB" id="A0A3G7TYN7"/>
<accession>A0A3G7TYN7</accession>
<proteinExistence type="predicted"/>
<organism evidence="2 3">
    <name type="scientific">Pseudomonas chlororaphis</name>
    <dbReference type="NCBI Taxonomy" id="587753"/>
    <lineage>
        <taxon>Bacteria</taxon>
        <taxon>Pseudomonadati</taxon>
        <taxon>Pseudomonadota</taxon>
        <taxon>Gammaproteobacteria</taxon>
        <taxon>Pseudomonadales</taxon>
        <taxon>Pseudomonadaceae</taxon>
        <taxon>Pseudomonas</taxon>
    </lineage>
</organism>